<feature type="domain" description="IDEAL" evidence="1">
    <location>
        <begin position="117"/>
        <end position="148"/>
    </location>
</feature>
<dbReference type="Pfam" id="PF08858">
    <property type="entry name" value="IDEAL"/>
    <property type="match status" value="1"/>
</dbReference>
<dbReference type="InterPro" id="IPR014957">
    <property type="entry name" value="IDEAL_dom"/>
</dbReference>
<accession>A0A1C0Y839</accession>
<reference evidence="2 3" key="1">
    <citation type="submission" date="2016-07" db="EMBL/GenBank/DDBJ databases">
        <title>Caryophanon tenue genome sequencing.</title>
        <authorList>
            <person name="Verma A."/>
            <person name="Pal Y."/>
            <person name="Krishnamurthi S."/>
        </authorList>
    </citation>
    <scope>NUCLEOTIDE SEQUENCE [LARGE SCALE GENOMIC DNA]</scope>
    <source>
        <strain evidence="2 3">DSM 14152</strain>
    </source>
</reference>
<dbReference type="RefSeq" id="WP_066546895.1">
    <property type="nucleotide sequence ID" value="NZ_MASJ01000038.1"/>
</dbReference>
<dbReference type="AlphaFoldDB" id="A0A1C0Y839"/>
<dbReference type="STRING" id="33978.A6M13_04530"/>
<dbReference type="Gene3D" id="4.10.810.10">
    <property type="entry name" value="Virus Scaffolding Protein, Chain A"/>
    <property type="match status" value="1"/>
</dbReference>
<sequence>MIHVQFMKPFYTKVTGDQLRLVFAYQYFSILKDEEVFHFIPIEGKEMIVNLKTMQVENLSEVFVFQKGNRFIRLPLYQLLLISNVHEHLIPILESSAPNAEDIVPKTAERTEVDDIILSLERTNITRLIDEALANNDRAAFQHLTEQLNSLDGGTTIG</sequence>
<comment type="caution">
    <text evidence="2">The sequence shown here is derived from an EMBL/GenBank/DDBJ whole genome shotgun (WGS) entry which is preliminary data.</text>
</comment>
<organism evidence="2 3">
    <name type="scientific">Caryophanon tenue</name>
    <dbReference type="NCBI Taxonomy" id="33978"/>
    <lineage>
        <taxon>Bacteria</taxon>
        <taxon>Bacillati</taxon>
        <taxon>Bacillota</taxon>
        <taxon>Bacilli</taxon>
        <taxon>Bacillales</taxon>
        <taxon>Caryophanaceae</taxon>
        <taxon>Caryophanon</taxon>
    </lineage>
</organism>
<evidence type="ECO:0000313" key="3">
    <source>
        <dbReference type="Proteomes" id="UP000093199"/>
    </source>
</evidence>
<name>A0A1C0Y839_9BACL</name>
<evidence type="ECO:0000259" key="1">
    <source>
        <dbReference type="SMART" id="SM00914"/>
    </source>
</evidence>
<dbReference type="SMART" id="SM00914">
    <property type="entry name" value="IDEAL"/>
    <property type="match status" value="1"/>
</dbReference>
<protein>
    <submittedName>
        <fullName evidence="2">Transcriptional regulator</fullName>
    </submittedName>
</protein>
<evidence type="ECO:0000313" key="2">
    <source>
        <dbReference type="EMBL" id="OCS83295.1"/>
    </source>
</evidence>
<dbReference type="InterPro" id="IPR027393">
    <property type="entry name" value="Virus_scaffolding_prot_C"/>
</dbReference>
<gene>
    <name evidence="2" type="ORF">A6M13_04530</name>
</gene>
<dbReference type="OrthoDB" id="2930704at2"/>
<keyword evidence="3" id="KW-1185">Reference proteome</keyword>
<dbReference type="Proteomes" id="UP000093199">
    <property type="component" value="Unassembled WGS sequence"/>
</dbReference>
<dbReference type="EMBL" id="MASJ01000038">
    <property type="protein sequence ID" value="OCS83295.1"/>
    <property type="molecule type" value="Genomic_DNA"/>
</dbReference>
<proteinExistence type="predicted"/>